<evidence type="ECO:0000256" key="1">
    <source>
        <dbReference type="ARBA" id="ARBA00004744"/>
    </source>
</evidence>
<comment type="subcellular location">
    <subcellularLocation>
        <location evidence="10 11">Cytoplasm</location>
    </subcellularLocation>
</comment>
<dbReference type="PANTHER" id="PTHR11108">
    <property type="entry name" value="FERROCHELATASE"/>
    <property type="match status" value="1"/>
</dbReference>
<dbReference type="GO" id="GO:0004325">
    <property type="term" value="F:ferrochelatase activity"/>
    <property type="evidence" value="ECO:0007669"/>
    <property type="project" value="UniProtKB-UniRule"/>
</dbReference>
<dbReference type="InterPro" id="IPR033644">
    <property type="entry name" value="Ferrochelatase_C"/>
</dbReference>
<comment type="pathway">
    <text evidence="1 10 11">Porphyrin-containing compound metabolism; protoheme biosynthesis.</text>
</comment>
<proteinExistence type="inferred from homology"/>
<name>G5JZ48_9STRE</name>
<dbReference type="EMBL" id="AEUW02000001">
    <property type="protein sequence ID" value="EHJ52865.1"/>
    <property type="molecule type" value="Genomic_DNA"/>
</dbReference>
<evidence type="ECO:0000256" key="11">
    <source>
        <dbReference type="RuleBase" id="RU000607"/>
    </source>
</evidence>
<protein>
    <recommendedName>
        <fullName evidence="10">Coproporphyrin III ferrochelatase</fullName>
        <ecNumber evidence="10">4.99.1.9</ecNumber>
    </recommendedName>
</protein>
<comment type="function">
    <text evidence="10 11">Involved in coproporphyrin-dependent heme b biosynthesis. Catalyzes the insertion of ferrous iron into coproporphyrin III to form Fe-coproporphyrin III.</text>
</comment>
<organism evidence="12 13">
    <name type="scientific">Streptococcus macacae NCTC 11558</name>
    <dbReference type="NCBI Taxonomy" id="764298"/>
    <lineage>
        <taxon>Bacteria</taxon>
        <taxon>Bacillati</taxon>
        <taxon>Bacillota</taxon>
        <taxon>Bacilli</taxon>
        <taxon>Lactobacillales</taxon>
        <taxon>Streptococcaceae</taxon>
        <taxon>Streptococcus</taxon>
    </lineage>
</organism>
<dbReference type="GO" id="GO:0046872">
    <property type="term" value="F:metal ion binding"/>
    <property type="evidence" value="ECO:0007669"/>
    <property type="project" value="UniProtKB-UniRule"/>
</dbReference>
<feature type="binding site" evidence="10">
    <location>
        <position position="194"/>
    </location>
    <ligand>
        <name>Fe(2+)</name>
        <dbReference type="ChEBI" id="CHEBI:29033"/>
    </ligand>
</feature>
<evidence type="ECO:0000256" key="2">
    <source>
        <dbReference type="ARBA" id="ARBA00007718"/>
    </source>
</evidence>
<dbReference type="SUPFAM" id="SSF53800">
    <property type="entry name" value="Chelatase"/>
    <property type="match status" value="1"/>
</dbReference>
<evidence type="ECO:0000256" key="3">
    <source>
        <dbReference type="ARBA" id="ARBA00022490"/>
    </source>
</evidence>
<dbReference type="InterPro" id="IPR033659">
    <property type="entry name" value="Ferrochelatase_N"/>
</dbReference>
<dbReference type="GO" id="GO:0006783">
    <property type="term" value="P:heme biosynthetic process"/>
    <property type="evidence" value="ECO:0007669"/>
    <property type="project" value="UniProtKB-UniRule"/>
</dbReference>
<dbReference type="InterPro" id="IPR001015">
    <property type="entry name" value="Ferrochelatase"/>
</dbReference>
<feature type="binding site" evidence="10">
    <location>
        <position position="275"/>
    </location>
    <ligand>
        <name>Fe(2+)</name>
        <dbReference type="ChEBI" id="CHEBI:29033"/>
    </ligand>
</feature>
<dbReference type="UniPathway" id="UPA00252"/>
<evidence type="ECO:0000256" key="4">
    <source>
        <dbReference type="ARBA" id="ARBA00022723"/>
    </source>
</evidence>
<dbReference type="PROSITE" id="PS00534">
    <property type="entry name" value="FERROCHELATASE"/>
    <property type="match status" value="1"/>
</dbReference>
<dbReference type="AlphaFoldDB" id="G5JZ48"/>
<dbReference type="HAMAP" id="MF_00323">
    <property type="entry name" value="Ferrochelatase"/>
    <property type="match status" value="1"/>
</dbReference>
<dbReference type="EC" id="4.99.1.9" evidence="10"/>
<dbReference type="InterPro" id="IPR019772">
    <property type="entry name" value="Ferrochelatase_AS"/>
</dbReference>
<keyword evidence="6 10" id="KW-0350">Heme biosynthesis</keyword>
<keyword evidence="7 10" id="KW-0456">Lyase</keyword>
<evidence type="ECO:0000256" key="9">
    <source>
        <dbReference type="ARBA" id="ARBA00024536"/>
    </source>
</evidence>
<dbReference type="Gene3D" id="3.40.50.1400">
    <property type="match status" value="2"/>
</dbReference>
<comment type="catalytic activity">
    <reaction evidence="9">
        <text>Fe-coproporphyrin III + 2 H(+) = coproporphyrin III + Fe(2+)</text>
        <dbReference type="Rhea" id="RHEA:49572"/>
        <dbReference type="ChEBI" id="CHEBI:15378"/>
        <dbReference type="ChEBI" id="CHEBI:29033"/>
        <dbReference type="ChEBI" id="CHEBI:68438"/>
        <dbReference type="ChEBI" id="CHEBI:131725"/>
        <dbReference type="EC" id="4.99.1.9"/>
    </reaction>
    <physiologicalReaction direction="right-to-left" evidence="9">
        <dbReference type="Rhea" id="RHEA:49574"/>
    </physiologicalReaction>
</comment>
<keyword evidence="3 10" id="KW-0963">Cytoplasm</keyword>
<dbReference type="CDD" id="cd03411">
    <property type="entry name" value="Ferrochelatase_N"/>
    <property type="match status" value="1"/>
</dbReference>
<dbReference type="eggNOG" id="COG0276">
    <property type="taxonomic scope" value="Bacteria"/>
</dbReference>
<dbReference type="Proteomes" id="UP000003573">
    <property type="component" value="Unassembled WGS sequence"/>
</dbReference>
<evidence type="ECO:0000256" key="6">
    <source>
        <dbReference type="ARBA" id="ARBA00023133"/>
    </source>
</evidence>
<evidence type="ECO:0000256" key="7">
    <source>
        <dbReference type="ARBA" id="ARBA00023239"/>
    </source>
</evidence>
<evidence type="ECO:0000256" key="5">
    <source>
        <dbReference type="ARBA" id="ARBA00023004"/>
    </source>
</evidence>
<keyword evidence="13" id="KW-1185">Reference proteome</keyword>
<evidence type="ECO:0000256" key="8">
    <source>
        <dbReference type="ARBA" id="ARBA00023244"/>
    </source>
</evidence>
<dbReference type="FunFam" id="3.40.50.1400:FF:000002">
    <property type="entry name" value="Ferrochelatase"/>
    <property type="match status" value="1"/>
</dbReference>
<comment type="caution">
    <text evidence="10">Lacks conserved residue(s) required for the propagation of feature annotation.</text>
</comment>
<dbReference type="STRING" id="764298.STRMA_0465"/>
<accession>G5JZ48</accession>
<sequence length="320" mass="36455">MMMAQKLGILLVNLGTPEAPTPKAIRAFLRPFLSDHRVIDFKRWLWLPALYGFILPRRPHKIRPLYDNIWTKEGSPLRVISEKQAKALQAYLDHEDRNSLVKVGMVYGKPSFNNALDELLAENISKLIILPLFPQYSSTTTAAGVDAFARSIYHQKGLPPFELIHHYHDHPAYIKALADSINLEKDETLLFSFHGIPARYEKEGDYYPDHCWQTARLVAQHLGLSGSQWLLSYQSRFGREEWLKPYTDETIASLPQRGIQKLAVICPGFAADCLETLEEIAITNRNLFLQAGGKHFRYIPALNTSEAHIALLADLIKKKI</sequence>
<gene>
    <name evidence="12" type="primary">hemH</name>
    <name evidence="10" type="synonym">cpfC</name>
    <name evidence="12" type="ORF">STRMA_0465</name>
</gene>
<keyword evidence="4 10" id="KW-0479">Metal-binding</keyword>
<dbReference type="CDD" id="cd00419">
    <property type="entry name" value="Ferrochelatase_C"/>
    <property type="match status" value="1"/>
</dbReference>
<comment type="caution">
    <text evidence="12">The sequence shown here is derived from an EMBL/GenBank/DDBJ whole genome shotgun (WGS) entry which is preliminary data.</text>
</comment>
<dbReference type="Pfam" id="PF00762">
    <property type="entry name" value="Ferrochelatase"/>
    <property type="match status" value="1"/>
</dbReference>
<dbReference type="PANTHER" id="PTHR11108:SF1">
    <property type="entry name" value="FERROCHELATASE, MITOCHONDRIAL"/>
    <property type="match status" value="1"/>
</dbReference>
<keyword evidence="8 10" id="KW-0627">Porphyrin biosynthesis</keyword>
<dbReference type="NCBIfam" id="TIGR00109">
    <property type="entry name" value="hemH"/>
    <property type="match status" value="1"/>
</dbReference>
<reference evidence="12 13" key="1">
    <citation type="journal article" date="2014" name="Int. J. Syst. Evol. Microbiol.">
        <title>Phylogenomics and the dynamic genome evolution of the genus Streptococcus.</title>
        <authorList>
            <consortium name="The Broad Institute Genome Sequencing Platform"/>
            <person name="Richards V.P."/>
            <person name="Palmer S.R."/>
            <person name="Pavinski Bitar P.D."/>
            <person name="Qin X."/>
            <person name="Weinstock G.M."/>
            <person name="Highlander S.K."/>
            <person name="Town C.D."/>
            <person name="Burne R.A."/>
            <person name="Stanhope M.J."/>
        </authorList>
    </citation>
    <scope>NUCLEOTIDE SEQUENCE [LARGE SCALE GENOMIC DNA]</scope>
    <source>
        <strain evidence="12 13">NCTC 11558</strain>
    </source>
</reference>
<comment type="similarity">
    <text evidence="2 10 11">Belongs to the ferrochelatase family.</text>
</comment>
<dbReference type="GO" id="GO:0005737">
    <property type="term" value="C:cytoplasm"/>
    <property type="evidence" value="ECO:0007669"/>
    <property type="project" value="UniProtKB-SubCell"/>
</dbReference>
<evidence type="ECO:0000313" key="12">
    <source>
        <dbReference type="EMBL" id="EHJ52865.1"/>
    </source>
</evidence>
<keyword evidence="5 10" id="KW-0408">Iron</keyword>
<evidence type="ECO:0000313" key="13">
    <source>
        <dbReference type="Proteomes" id="UP000003573"/>
    </source>
</evidence>
<evidence type="ECO:0000256" key="10">
    <source>
        <dbReference type="HAMAP-Rule" id="MF_00323"/>
    </source>
</evidence>